<sequence>MKVFISWSGDRSKQVAELLDDWIQCVIQAVDPWMSSKDIDRGALWFTEISDQLSNTSVGIVCLTKENKDKPWILFESGALAKGLSSNRVCTFLIDLVPTDLENPLAQFNHTFPTRDSVWELVRTINLTLKEKALKESILGKVFDTYWNQFEDDFKRIIESTPEAEISSKRKDNDIMLDVLSTVRMLDRRLRTMETTNERQVLNNERIFINPDETVREPSISLNELRISIQNMLEQDLFPDSIMVDILSEKVNFPRTIVRREVQRAKELKEKANKK</sequence>
<gene>
    <name evidence="2" type="ORF">SAMN04515674_10278</name>
</gene>
<feature type="domain" description="TIR" evidence="1">
    <location>
        <begin position="3"/>
        <end position="107"/>
    </location>
</feature>
<dbReference type="Gene3D" id="3.40.50.10140">
    <property type="entry name" value="Toll/interleukin-1 receptor homology (TIR) domain"/>
    <property type="match status" value="1"/>
</dbReference>
<evidence type="ECO:0000313" key="2">
    <source>
        <dbReference type="EMBL" id="SFP24287.1"/>
    </source>
</evidence>
<dbReference type="OrthoDB" id="122965at2"/>
<name>A0A1I5NRJ2_9BACT</name>
<dbReference type="EMBL" id="FOXH01000002">
    <property type="protein sequence ID" value="SFP24287.1"/>
    <property type="molecule type" value="Genomic_DNA"/>
</dbReference>
<dbReference type="InterPro" id="IPR035897">
    <property type="entry name" value="Toll_tir_struct_dom_sf"/>
</dbReference>
<evidence type="ECO:0000259" key="1">
    <source>
        <dbReference type="Pfam" id="PF13676"/>
    </source>
</evidence>
<reference evidence="2 3" key="1">
    <citation type="submission" date="2016-10" db="EMBL/GenBank/DDBJ databases">
        <authorList>
            <person name="de Groot N.N."/>
        </authorList>
    </citation>
    <scope>NUCLEOTIDE SEQUENCE [LARGE SCALE GENOMIC DNA]</scope>
    <source>
        <strain evidence="3">E92,LMG 26720,CCM 7988</strain>
    </source>
</reference>
<dbReference type="Pfam" id="PF13676">
    <property type="entry name" value="TIR_2"/>
    <property type="match status" value="1"/>
</dbReference>
<dbReference type="InterPro" id="IPR000157">
    <property type="entry name" value="TIR_dom"/>
</dbReference>
<protein>
    <submittedName>
        <fullName evidence="2">TIR domain-containing protein</fullName>
    </submittedName>
</protein>
<dbReference type="SUPFAM" id="SSF52200">
    <property type="entry name" value="Toll/Interleukin receptor TIR domain"/>
    <property type="match status" value="1"/>
</dbReference>
<accession>A0A1I5NRJ2</accession>
<dbReference type="Proteomes" id="UP000199306">
    <property type="component" value="Unassembled WGS sequence"/>
</dbReference>
<organism evidence="2 3">
    <name type="scientific">Pseudarcicella hirudinis</name>
    <dbReference type="NCBI Taxonomy" id="1079859"/>
    <lineage>
        <taxon>Bacteria</taxon>
        <taxon>Pseudomonadati</taxon>
        <taxon>Bacteroidota</taxon>
        <taxon>Cytophagia</taxon>
        <taxon>Cytophagales</taxon>
        <taxon>Flectobacillaceae</taxon>
        <taxon>Pseudarcicella</taxon>
    </lineage>
</organism>
<keyword evidence="3" id="KW-1185">Reference proteome</keyword>
<dbReference type="AlphaFoldDB" id="A0A1I5NRJ2"/>
<dbReference type="GO" id="GO:0007165">
    <property type="term" value="P:signal transduction"/>
    <property type="evidence" value="ECO:0007669"/>
    <property type="project" value="InterPro"/>
</dbReference>
<dbReference type="STRING" id="1079859.SAMN04515674_10278"/>
<evidence type="ECO:0000313" key="3">
    <source>
        <dbReference type="Proteomes" id="UP000199306"/>
    </source>
</evidence>
<proteinExistence type="predicted"/>